<protein>
    <submittedName>
        <fullName evidence="1">Uncharacterized protein</fullName>
    </submittedName>
</protein>
<accession>A0ABM7V8I4</accession>
<gene>
    <name evidence="1" type="ORF">HYD_2300</name>
</gene>
<sequence>MKKYLESGKIVFVDVTASWCFSCQMNKQLILKEHSVQRELAAPGIVAMIADYTSQSDDIRQFLRTHKRVGIPFNVIISKWYPQGIILSERLSAAEIIHALRLMEKLKQDR</sequence>
<proteinExistence type="predicted"/>
<keyword evidence="2" id="KW-1185">Reference proteome</keyword>
<evidence type="ECO:0000313" key="2">
    <source>
        <dbReference type="Proteomes" id="UP001320209"/>
    </source>
</evidence>
<name>A0ABM7V8I4_9PROT</name>
<dbReference type="EMBL" id="AP025225">
    <property type="protein sequence ID" value="BDB96097.1"/>
    <property type="molecule type" value="Genomic_DNA"/>
</dbReference>
<dbReference type="SUPFAM" id="SSF52833">
    <property type="entry name" value="Thioredoxin-like"/>
    <property type="match status" value="1"/>
</dbReference>
<reference evidence="1" key="1">
    <citation type="submission" date="2021-10" db="EMBL/GenBank/DDBJ databases">
        <title>Genome Sequence of The Candidatus Hydrogeosomobacter endosymbioticus, an Intracellular Bacterial Symbiont of the Anaerobic Ciliate GW7.</title>
        <authorList>
            <person name="Shiohama Y."/>
            <person name="Shinzato N."/>
        </authorList>
    </citation>
    <scope>NUCLEOTIDE SEQUENCE [LARGE SCALE GENOMIC DNA]</scope>
    <source>
        <strain evidence="1">200920</strain>
    </source>
</reference>
<dbReference type="PANTHER" id="PTHR32234">
    <property type="entry name" value="THIOL:DISULFIDE INTERCHANGE PROTEIN DSBD"/>
    <property type="match status" value="1"/>
</dbReference>
<dbReference type="InterPro" id="IPR036249">
    <property type="entry name" value="Thioredoxin-like_sf"/>
</dbReference>
<dbReference type="Pfam" id="PF13899">
    <property type="entry name" value="Thioredoxin_7"/>
    <property type="match status" value="1"/>
</dbReference>
<evidence type="ECO:0000313" key="1">
    <source>
        <dbReference type="EMBL" id="BDB96097.1"/>
    </source>
</evidence>
<dbReference type="Proteomes" id="UP001320209">
    <property type="component" value="Chromosome"/>
</dbReference>
<organism evidence="1 2">
    <name type="scientific">Candidatus Hydrogenosomobacter endosymbioticus</name>
    <dbReference type="NCBI Taxonomy" id="2558174"/>
    <lineage>
        <taxon>Bacteria</taxon>
        <taxon>Pseudomonadati</taxon>
        <taxon>Pseudomonadota</taxon>
        <taxon>Alphaproteobacteria</taxon>
        <taxon>Holosporales</taxon>
        <taxon>Holosporaceae</taxon>
        <taxon>Candidatus Hydrogenosomobacter</taxon>
    </lineage>
</organism>
<dbReference type="Gene3D" id="3.40.30.10">
    <property type="entry name" value="Glutaredoxin"/>
    <property type="match status" value="1"/>
</dbReference>